<name>A0A3P7IQY8_STRVU</name>
<dbReference type="GO" id="GO:0005730">
    <property type="term" value="C:nucleolus"/>
    <property type="evidence" value="ECO:0007669"/>
    <property type="project" value="TreeGrafter"/>
</dbReference>
<dbReference type="PANTHER" id="PTHR12821:SF0">
    <property type="entry name" value="BYSTIN"/>
    <property type="match status" value="1"/>
</dbReference>
<feature type="region of interest" description="Disordered" evidence="2">
    <location>
        <begin position="1"/>
        <end position="21"/>
    </location>
</feature>
<gene>
    <name evidence="3" type="ORF">SVUK_LOCUS2902</name>
</gene>
<dbReference type="EMBL" id="UYYB01006941">
    <property type="protein sequence ID" value="VDM67904.1"/>
    <property type="molecule type" value="Genomic_DNA"/>
</dbReference>
<evidence type="ECO:0000256" key="2">
    <source>
        <dbReference type="SAM" id="MobiDB-lite"/>
    </source>
</evidence>
<reference evidence="3 4" key="1">
    <citation type="submission" date="2018-11" db="EMBL/GenBank/DDBJ databases">
        <authorList>
            <consortium name="Pathogen Informatics"/>
        </authorList>
    </citation>
    <scope>NUCLEOTIDE SEQUENCE [LARGE SCALE GENOMIC DNA]</scope>
</reference>
<proteinExistence type="inferred from homology"/>
<feature type="non-terminal residue" evidence="3">
    <location>
        <position position="307"/>
    </location>
</feature>
<protein>
    <submittedName>
        <fullName evidence="3">Uncharacterized protein</fullName>
    </submittedName>
</protein>
<dbReference type="PANTHER" id="PTHR12821">
    <property type="entry name" value="BYSTIN"/>
    <property type="match status" value="1"/>
</dbReference>
<comment type="similarity">
    <text evidence="1">Belongs to the bystin family.</text>
</comment>
<dbReference type="Proteomes" id="UP000270094">
    <property type="component" value="Unassembled WGS sequence"/>
</dbReference>
<keyword evidence="4" id="KW-1185">Reference proteome</keyword>
<evidence type="ECO:0000256" key="1">
    <source>
        <dbReference type="ARBA" id="ARBA00007114"/>
    </source>
</evidence>
<dbReference type="GO" id="GO:0006364">
    <property type="term" value="P:rRNA processing"/>
    <property type="evidence" value="ECO:0007669"/>
    <property type="project" value="TreeGrafter"/>
</dbReference>
<dbReference type="GO" id="GO:0005737">
    <property type="term" value="C:cytoplasm"/>
    <property type="evidence" value="ECO:0007669"/>
    <property type="project" value="TreeGrafter"/>
</dbReference>
<dbReference type="OrthoDB" id="2192561at2759"/>
<organism evidence="3 4">
    <name type="scientific">Strongylus vulgaris</name>
    <name type="common">Blood worm</name>
    <dbReference type="NCBI Taxonomy" id="40348"/>
    <lineage>
        <taxon>Eukaryota</taxon>
        <taxon>Metazoa</taxon>
        <taxon>Ecdysozoa</taxon>
        <taxon>Nematoda</taxon>
        <taxon>Chromadorea</taxon>
        <taxon>Rhabditida</taxon>
        <taxon>Rhabditina</taxon>
        <taxon>Rhabditomorpha</taxon>
        <taxon>Strongyloidea</taxon>
        <taxon>Strongylidae</taxon>
        <taxon>Strongylus</taxon>
    </lineage>
</organism>
<feature type="region of interest" description="Disordered" evidence="2">
    <location>
        <begin position="131"/>
        <end position="154"/>
    </location>
</feature>
<evidence type="ECO:0000313" key="4">
    <source>
        <dbReference type="Proteomes" id="UP000270094"/>
    </source>
</evidence>
<dbReference type="InterPro" id="IPR007955">
    <property type="entry name" value="Bystin"/>
</dbReference>
<sequence length="307" mass="34312">MGKKSAIQKSAKGDLIPIPGPLEQQIEGSRIAKARSEERAKRKRKVEQEAEEELKKLFVSGNAFLLTIVINFTILPSPSVHEGVILASWIEKYIPNTLSEKIISQAKKQLNDIETEDGTVEVEANKRMRNVSLGGINEDDSEGDDFPEEDDGYEDQALDPKDEADLERFMVNKDSGAKTLYDIIRAKIDAKTDDAELALSSVDPNEFNVRCPFSVSALILKIIRDLDPEVVEMYKEIGKKWKNTKGIQSHTKDGELGTNTLVSERSIFQNLLLMLHVSLTDPDGWSAAAMYQATRLFASNLNPRMCQ</sequence>
<dbReference type="GO" id="GO:0030688">
    <property type="term" value="C:preribosome, small subunit precursor"/>
    <property type="evidence" value="ECO:0007669"/>
    <property type="project" value="TreeGrafter"/>
</dbReference>
<accession>A0A3P7IQY8</accession>
<dbReference type="GO" id="GO:0030515">
    <property type="term" value="F:snoRNA binding"/>
    <property type="evidence" value="ECO:0007669"/>
    <property type="project" value="TreeGrafter"/>
</dbReference>
<dbReference type="AlphaFoldDB" id="A0A3P7IQY8"/>
<evidence type="ECO:0000313" key="3">
    <source>
        <dbReference type="EMBL" id="VDM67904.1"/>
    </source>
</evidence>
<feature type="compositionally biased region" description="Acidic residues" evidence="2">
    <location>
        <begin position="137"/>
        <end position="154"/>
    </location>
</feature>
<dbReference type="Pfam" id="PF05291">
    <property type="entry name" value="Bystin"/>
    <property type="match status" value="1"/>
</dbReference>